<feature type="signal peptide" evidence="1">
    <location>
        <begin position="1"/>
        <end position="20"/>
    </location>
</feature>
<keyword evidence="1" id="KW-0732">Signal</keyword>
<comment type="caution">
    <text evidence="2">The sequence shown here is derived from an EMBL/GenBank/DDBJ whole genome shotgun (WGS) entry which is preliminary data.</text>
</comment>
<sequence>IRFLLCQHVVALLTAHIADSTDGYEKEEFTKCAAALGVSASGEPKKDKVSFRIEHAHKDLLASFGTGSIPALWHRCTVNNLQFSSSESQRR</sequence>
<protein>
    <recommendedName>
        <fullName evidence="4">Secreted protein</fullName>
    </recommendedName>
</protein>
<evidence type="ECO:0000313" key="2">
    <source>
        <dbReference type="EMBL" id="GMT14526.1"/>
    </source>
</evidence>
<evidence type="ECO:0008006" key="4">
    <source>
        <dbReference type="Google" id="ProtNLM"/>
    </source>
</evidence>
<feature type="non-terminal residue" evidence="2">
    <location>
        <position position="91"/>
    </location>
</feature>
<organism evidence="2 3">
    <name type="scientific">Pristionchus fissidentatus</name>
    <dbReference type="NCBI Taxonomy" id="1538716"/>
    <lineage>
        <taxon>Eukaryota</taxon>
        <taxon>Metazoa</taxon>
        <taxon>Ecdysozoa</taxon>
        <taxon>Nematoda</taxon>
        <taxon>Chromadorea</taxon>
        <taxon>Rhabditida</taxon>
        <taxon>Rhabditina</taxon>
        <taxon>Diplogasteromorpha</taxon>
        <taxon>Diplogasteroidea</taxon>
        <taxon>Neodiplogasteridae</taxon>
        <taxon>Pristionchus</taxon>
    </lineage>
</organism>
<accession>A0AAV5V727</accession>
<dbReference type="AlphaFoldDB" id="A0AAV5V727"/>
<gene>
    <name evidence="2" type="ORF">PFISCL1PPCAC_5823</name>
</gene>
<feature type="chain" id="PRO_5043831682" description="Secreted protein" evidence="1">
    <location>
        <begin position="21"/>
        <end position="91"/>
    </location>
</feature>
<proteinExistence type="predicted"/>
<dbReference type="Proteomes" id="UP001432322">
    <property type="component" value="Unassembled WGS sequence"/>
</dbReference>
<reference evidence="2" key="1">
    <citation type="submission" date="2023-10" db="EMBL/GenBank/DDBJ databases">
        <title>Genome assembly of Pristionchus species.</title>
        <authorList>
            <person name="Yoshida K."/>
            <person name="Sommer R.J."/>
        </authorList>
    </citation>
    <scope>NUCLEOTIDE SEQUENCE</scope>
    <source>
        <strain evidence="2">RS5133</strain>
    </source>
</reference>
<feature type="non-terminal residue" evidence="2">
    <location>
        <position position="1"/>
    </location>
</feature>
<dbReference type="EMBL" id="BTSY01000002">
    <property type="protein sequence ID" value="GMT14526.1"/>
    <property type="molecule type" value="Genomic_DNA"/>
</dbReference>
<keyword evidence="3" id="KW-1185">Reference proteome</keyword>
<evidence type="ECO:0000313" key="3">
    <source>
        <dbReference type="Proteomes" id="UP001432322"/>
    </source>
</evidence>
<evidence type="ECO:0000256" key="1">
    <source>
        <dbReference type="SAM" id="SignalP"/>
    </source>
</evidence>
<name>A0AAV5V727_9BILA</name>